<evidence type="ECO:0000256" key="1">
    <source>
        <dbReference type="SAM" id="Phobius"/>
    </source>
</evidence>
<dbReference type="GeneID" id="59287865"/>
<keyword evidence="1" id="KW-1133">Transmembrane helix</keyword>
<dbReference type="Proteomes" id="UP000578531">
    <property type="component" value="Unassembled WGS sequence"/>
</dbReference>
<dbReference type="Pfam" id="PF00271">
    <property type="entry name" value="Helicase_C"/>
    <property type="match status" value="1"/>
</dbReference>
<gene>
    <name evidence="3" type="ORF">HO173_006204</name>
</gene>
<dbReference type="InterPro" id="IPR027417">
    <property type="entry name" value="P-loop_NTPase"/>
</dbReference>
<feature type="transmembrane region" description="Helical" evidence="1">
    <location>
        <begin position="78"/>
        <end position="96"/>
    </location>
</feature>
<dbReference type="RefSeq" id="XP_037164889.1">
    <property type="nucleotide sequence ID" value="XM_037308115.1"/>
</dbReference>
<organism evidence="3 4">
    <name type="scientific">Letharia columbiana</name>
    <dbReference type="NCBI Taxonomy" id="112416"/>
    <lineage>
        <taxon>Eukaryota</taxon>
        <taxon>Fungi</taxon>
        <taxon>Dikarya</taxon>
        <taxon>Ascomycota</taxon>
        <taxon>Pezizomycotina</taxon>
        <taxon>Lecanoromycetes</taxon>
        <taxon>OSLEUM clade</taxon>
        <taxon>Lecanoromycetidae</taxon>
        <taxon>Lecanorales</taxon>
        <taxon>Lecanorineae</taxon>
        <taxon>Parmeliaceae</taxon>
        <taxon>Letharia</taxon>
    </lineage>
</organism>
<dbReference type="EMBL" id="JACCJC010000024">
    <property type="protein sequence ID" value="KAF6235521.1"/>
    <property type="molecule type" value="Genomic_DNA"/>
</dbReference>
<keyword evidence="4" id="KW-1185">Reference proteome</keyword>
<keyword evidence="1" id="KW-0812">Transmembrane</keyword>
<feature type="domain" description="Helicase C-terminal" evidence="2">
    <location>
        <begin position="54"/>
        <end position="136"/>
    </location>
</feature>
<reference evidence="3 4" key="1">
    <citation type="journal article" date="2020" name="Genomics">
        <title>Complete, high-quality genomes from long-read metagenomic sequencing of two wolf lichen thalli reveals enigmatic genome architecture.</title>
        <authorList>
            <person name="McKenzie S.K."/>
            <person name="Walston R.F."/>
            <person name="Allen J.L."/>
        </authorList>
    </citation>
    <scope>NUCLEOTIDE SEQUENCE [LARGE SCALE GENOMIC DNA]</scope>
    <source>
        <strain evidence="3">WasteWater2</strain>
    </source>
</reference>
<dbReference type="SUPFAM" id="SSF52540">
    <property type="entry name" value="P-loop containing nucleoside triphosphate hydrolases"/>
    <property type="match status" value="1"/>
</dbReference>
<name>A0A8H6L4S9_9LECA</name>
<evidence type="ECO:0000259" key="2">
    <source>
        <dbReference type="Pfam" id="PF00271"/>
    </source>
</evidence>
<dbReference type="Gene3D" id="3.40.50.300">
    <property type="entry name" value="P-loop containing nucleotide triphosphate hydrolases"/>
    <property type="match status" value="1"/>
</dbReference>
<dbReference type="OrthoDB" id="4362643at2759"/>
<proteinExistence type="predicted"/>
<evidence type="ECO:0000313" key="3">
    <source>
        <dbReference type="EMBL" id="KAF6235521.1"/>
    </source>
</evidence>
<protein>
    <recommendedName>
        <fullName evidence="2">Helicase C-terminal domain-containing protein</fullName>
    </recommendedName>
</protein>
<dbReference type="AlphaFoldDB" id="A0A8H6L4S9"/>
<evidence type="ECO:0000313" key="4">
    <source>
        <dbReference type="Proteomes" id="UP000578531"/>
    </source>
</evidence>
<accession>A0A8H6L4S9</accession>
<dbReference type="InterPro" id="IPR001650">
    <property type="entry name" value="Helicase_C-like"/>
</dbReference>
<comment type="caution">
    <text evidence="3">The sequence shown here is derived from an EMBL/GenBank/DDBJ whole genome shotgun (WGS) entry which is preliminary data.</text>
</comment>
<keyword evidence="1" id="KW-0472">Membrane</keyword>
<sequence>MGPPSSRSFTISIKTTAPPTSLTRPRSTRNMPVCRDRASMAYYLTRNSVKLSYIAELVHQICNKNGRKVIVFCDWPSTAWLVEILLMVLGFNVISIRAKHRLKDREAAIAQFNDKTCPVQVLVTSVKVSATSVNLQKDCADTIFADVRSRMTKWSSRSAAKIWVEFIGREYKPHDEHVRFFTESSCSYYLRL</sequence>